<proteinExistence type="predicted"/>
<dbReference type="EMBL" id="JAOPGA020000158">
    <property type="protein sequence ID" value="KAL0477276.1"/>
    <property type="molecule type" value="Genomic_DNA"/>
</dbReference>
<sequence>MSSQQNKGNDRAQRREDSGSGSNQYEKYVKNKNKADKSKATSKGKIELSIPDIIRCMTFPQPIAAIMLDVSVSTLKRRFYELQCGRWPIHSNNSEHGIEYLGSQNILAEDKARIRTITNDKNVDEKNLDYLTCRVLQCAFANNTILK</sequence>
<comment type="caution">
    <text evidence="3">The sequence shown here is derived from an EMBL/GenBank/DDBJ whole genome shotgun (WGS) entry which is preliminary data.</text>
</comment>
<gene>
    <name evidence="3" type="ORF">AKO1_005493</name>
    <name evidence="2" type="ORF">AKO1_006475</name>
</gene>
<name>A0AAW2YJR3_9EUKA</name>
<feature type="region of interest" description="Disordered" evidence="1">
    <location>
        <begin position="1"/>
        <end position="43"/>
    </location>
</feature>
<feature type="compositionally biased region" description="Basic and acidic residues" evidence="1">
    <location>
        <begin position="8"/>
        <end position="18"/>
    </location>
</feature>
<accession>A0AAW2YJR3</accession>
<protein>
    <submittedName>
        <fullName evidence="3">RKD2</fullName>
    </submittedName>
</protein>
<reference evidence="3 4" key="1">
    <citation type="submission" date="2024-03" db="EMBL/GenBank/DDBJ databases">
        <title>The Acrasis kona genome and developmental transcriptomes reveal deep origins of eukaryotic multicellular pathways.</title>
        <authorList>
            <person name="Sheikh S."/>
            <person name="Fu C.-J."/>
            <person name="Brown M.W."/>
            <person name="Baldauf S.L."/>
        </authorList>
    </citation>
    <scope>NUCLEOTIDE SEQUENCE [LARGE SCALE GENOMIC DNA]</scope>
    <source>
        <strain evidence="3 4">ATCC MYA-3509</strain>
    </source>
</reference>
<dbReference type="AlphaFoldDB" id="A0AAW2YJR3"/>
<organism evidence="3 4">
    <name type="scientific">Acrasis kona</name>
    <dbReference type="NCBI Taxonomy" id="1008807"/>
    <lineage>
        <taxon>Eukaryota</taxon>
        <taxon>Discoba</taxon>
        <taxon>Heterolobosea</taxon>
        <taxon>Tetramitia</taxon>
        <taxon>Eutetramitia</taxon>
        <taxon>Acrasidae</taxon>
        <taxon>Acrasis</taxon>
    </lineage>
</organism>
<evidence type="ECO:0000313" key="3">
    <source>
        <dbReference type="EMBL" id="KAL0477276.1"/>
    </source>
</evidence>
<feature type="compositionally biased region" description="Basic and acidic residues" evidence="1">
    <location>
        <begin position="27"/>
        <end position="39"/>
    </location>
</feature>
<evidence type="ECO:0000256" key="1">
    <source>
        <dbReference type="SAM" id="MobiDB-lite"/>
    </source>
</evidence>
<evidence type="ECO:0000313" key="2">
    <source>
        <dbReference type="EMBL" id="KAL0476930.1"/>
    </source>
</evidence>
<evidence type="ECO:0000313" key="4">
    <source>
        <dbReference type="Proteomes" id="UP001431209"/>
    </source>
</evidence>
<dbReference type="Proteomes" id="UP001431209">
    <property type="component" value="Unassembled WGS sequence"/>
</dbReference>
<keyword evidence="4" id="KW-1185">Reference proteome</keyword>
<dbReference type="EMBL" id="JAOPGA020000118">
    <property type="protein sequence ID" value="KAL0476930.1"/>
    <property type="molecule type" value="Genomic_DNA"/>
</dbReference>